<dbReference type="Proteomes" id="UP000054166">
    <property type="component" value="Unassembled WGS sequence"/>
</dbReference>
<gene>
    <name evidence="1" type="ORF">PILCRDRAFT_16126</name>
</gene>
<reference evidence="2" key="2">
    <citation type="submission" date="2015-01" db="EMBL/GenBank/DDBJ databases">
        <title>Evolutionary Origins and Diversification of the Mycorrhizal Mutualists.</title>
        <authorList>
            <consortium name="DOE Joint Genome Institute"/>
            <consortium name="Mycorrhizal Genomics Consortium"/>
            <person name="Kohler A."/>
            <person name="Kuo A."/>
            <person name="Nagy L.G."/>
            <person name="Floudas D."/>
            <person name="Copeland A."/>
            <person name="Barry K.W."/>
            <person name="Cichocki N."/>
            <person name="Veneault-Fourrey C."/>
            <person name="LaButti K."/>
            <person name="Lindquist E.A."/>
            <person name="Lipzen A."/>
            <person name="Lundell T."/>
            <person name="Morin E."/>
            <person name="Murat C."/>
            <person name="Riley R."/>
            <person name="Ohm R."/>
            <person name="Sun H."/>
            <person name="Tunlid A."/>
            <person name="Henrissat B."/>
            <person name="Grigoriev I.V."/>
            <person name="Hibbett D.S."/>
            <person name="Martin F."/>
        </authorList>
    </citation>
    <scope>NUCLEOTIDE SEQUENCE [LARGE SCALE GENOMIC DNA]</scope>
    <source>
        <strain evidence="2">F 1598</strain>
    </source>
</reference>
<organism evidence="1 2">
    <name type="scientific">Piloderma croceum (strain F 1598)</name>
    <dbReference type="NCBI Taxonomy" id="765440"/>
    <lineage>
        <taxon>Eukaryota</taxon>
        <taxon>Fungi</taxon>
        <taxon>Dikarya</taxon>
        <taxon>Basidiomycota</taxon>
        <taxon>Agaricomycotina</taxon>
        <taxon>Agaricomycetes</taxon>
        <taxon>Agaricomycetidae</taxon>
        <taxon>Atheliales</taxon>
        <taxon>Atheliaceae</taxon>
        <taxon>Piloderma</taxon>
    </lineage>
</organism>
<dbReference type="InParanoid" id="A0A0C3AF74"/>
<dbReference type="EMBL" id="KN833131">
    <property type="protein sequence ID" value="KIM72448.1"/>
    <property type="molecule type" value="Genomic_DNA"/>
</dbReference>
<dbReference type="OrthoDB" id="3267700at2759"/>
<proteinExistence type="predicted"/>
<dbReference type="AlphaFoldDB" id="A0A0C3AF74"/>
<keyword evidence="2" id="KW-1185">Reference proteome</keyword>
<dbReference type="HOGENOM" id="CLU_1448249_0_0_1"/>
<reference evidence="1 2" key="1">
    <citation type="submission" date="2014-04" db="EMBL/GenBank/DDBJ databases">
        <authorList>
            <consortium name="DOE Joint Genome Institute"/>
            <person name="Kuo A."/>
            <person name="Tarkka M."/>
            <person name="Buscot F."/>
            <person name="Kohler A."/>
            <person name="Nagy L.G."/>
            <person name="Floudas D."/>
            <person name="Copeland A."/>
            <person name="Barry K.W."/>
            <person name="Cichocki N."/>
            <person name="Veneault-Fourrey C."/>
            <person name="LaButti K."/>
            <person name="Lindquist E.A."/>
            <person name="Lipzen A."/>
            <person name="Lundell T."/>
            <person name="Morin E."/>
            <person name="Murat C."/>
            <person name="Sun H."/>
            <person name="Tunlid A."/>
            <person name="Henrissat B."/>
            <person name="Grigoriev I.V."/>
            <person name="Hibbett D.S."/>
            <person name="Martin F."/>
            <person name="Nordberg H.P."/>
            <person name="Cantor M.N."/>
            <person name="Hua S.X."/>
        </authorList>
    </citation>
    <scope>NUCLEOTIDE SEQUENCE [LARGE SCALE GENOMIC DNA]</scope>
    <source>
        <strain evidence="1 2">F 1598</strain>
    </source>
</reference>
<name>A0A0C3AF74_PILCF</name>
<evidence type="ECO:0000313" key="1">
    <source>
        <dbReference type="EMBL" id="KIM72448.1"/>
    </source>
</evidence>
<accession>A0A0C3AF74</accession>
<evidence type="ECO:0000313" key="2">
    <source>
        <dbReference type="Proteomes" id="UP000054166"/>
    </source>
</evidence>
<dbReference type="STRING" id="765440.A0A0C3AF74"/>
<protein>
    <submittedName>
        <fullName evidence="1">Uncharacterized protein</fullName>
    </submittedName>
</protein>
<sequence length="187" mass="20917">MPGPKYDWKSETLPPILQAIRDHFQPGSEWLWKRCDKVLDPDDPCSIDMELHKQAMRAEDAARDDPVYPSNLSAALYETGDYLGSVQAIFRSWKILSQGSNPTLALKLSTRIAKALIQGVRGGSVTSDVLKDNAMIIDQLEVVAQQRSASTSSSIPDHIRVWKDWKKLENQAGDRKEAALQARSRLS</sequence>